<reference evidence="6" key="1">
    <citation type="journal article" date="2019" name="Int. J. Syst. Evol. Microbiol.">
        <title>The Global Catalogue of Microorganisms (GCM) 10K type strain sequencing project: providing services to taxonomists for standard genome sequencing and annotation.</title>
        <authorList>
            <consortium name="The Broad Institute Genomics Platform"/>
            <consortium name="The Broad Institute Genome Sequencing Center for Infectious Disease"/>
            <person name="Wu L."/>
            <person name="Ma J."/>
        </authorList>
    </citation>
    <scope>NUCLEOTIDE SEQUENCE [LARGE SCALE GENOMIC DNA]</scope>
    <source>
        <strain evidence="6">JCM 18952</strain>
    </source>
</reference>
<gene>
    <name evidence="5" type="ORF">GCM10025778_34080</name>
</gene>
<dbReference type="SUPFAM" id="SSF46689">
    <property type="entry name" value="Homeodomain-like"/>
    <property type="match status" value="1"/>
</dbReference>
<dbReference type="Proteomes" id="UP001501257">
    <property type="component" value="Unassembled WGS sequence"/>
</dbReference>
<dbReference type="SMART" id="SM00342">
    <property type="entry name" value="HTH_ARAC"/>
    <property type="match status" value="1"/>
</dbReference>
<dbReference type="PROSITE" id="PS01124">
    <property type="entry name" value="HTH_ARAC_FAMILY_2"/>
    <property type="match status" value="1"/>
</dbReference>
<dbReference type="PANTHER" id="PTHR46796">
    <property type="entry name" value="HTH-TYPE TRANSCRIPTIONAL ACTIVATOR RHAS-RELATED"/>
    <property type="match status" value="1"/>
</dbReference>
<keyword evidence="3" id="KW-0804">Transcription</keyword>
<protein>
    <submittedName>
        <fullName evidence="5">Helix-turn-helix domain-containing protein</fullName>
    </submittedName>
</protein>
<dbReference type="RefSeq" id="WP_210101300.1">
    <property type="nucleotide sequence ID" value="NZ_BAABLK010000091.1"/>
</dbReference>
<comment type="caution">
    <text evidence="5">The sequence shown here is derived from an EMBL/GenBank/DDBJ whole genome shotgun (WGS) entry which is preliminary data.</text>
</comment>
<proteinExistence type="predicted"/>
<keyword evidence="6" id="KW-1185">Reference proteome</keyword>
<dbReference type="InterPro" id="IPR018060">
    <property type="entry name" value="HTH_AraC"/>
</dbReference>
<evidence type="ECO:0000313" key="6">
    <source>
        <dbReference type="Proteomes" id="UP001501257"/>
    </source>
</evidence>
<dbReference type="InterPro" id="IPR046532">
    <property type="entry name" value="DUF6597"/>
</dbReference>
<dbReference type="InterPro" id="IPR009057">
    <property type="entry name" value="Homeodomain-like_sf"/>
</dbReference>
<accession>A0ABP9TQ60</accession>
<evidence type="ECO:0000256" key="1">
    <source>
        <dbReference type="ARBA" id="ARBA00023015"/>
    </source>
</evidence>
<organism evidence="5 6">
    <name type="scientific">Paeniglutamicibacter antarcticus</name>
    <dbReference type="NCBI Taxonomy" id="494023"/>
    <lineage>
        <taxon>Bacteria</taxon>
        <taxon>Bacillati</taxon>
        <taxon>Actinomycetota</taxon>
        <taxon>Actinomycetes</taxon>
        <taxon>Micrococcales</taxon>
        <taxon>Micrococcaceae</taxon>
        <taxon>Paeniglutamicibacter</taxon>
    </lineage>
</organism>
<evidence type="ECO:0000256" key="2">
    <source>
        <dbReference type="ARBA" id="ARBA00023125"/>
    </source>
</evidence>
<dbReference type="EMBL" id="BAABLK010000091">
    <property type="protein sequence ID" value="GAA5228869.1"/>
    <property type="molecule type" value="Genomic_DNA"/>
</dbReference>
<feature type="domain" description="HTH araC/xylS-type" evidence="4">
    <location>
        <begin position="178"/>
        <end position="275"/>
    </location>
</feature>
<dbReference type="Pfam" id="PF12833">
    <property type="entry name" value="HTH_18"/>
    <property type="match status" value="1"/>
</dbReference>
<dbReference type="InterPro" id="IPR050204">
    <property type="entry name" value="AraC_XylS_family_regulators"/>
</dbReference>
<evidence type="ECO:0000256" key="3">
    <source>
        <dbReference type="ARBA" id="ARBA00023163"/>
    </source>
</evidence>
<evidence type="ECO:0000259" key="4">
    <source>
        <dbReference type="PROSITE" id="PS01124"/>
    </source>
</evidence>
<dbReference type="Pfam" id="PF20240">
    <property type="entry name" value="DUF6597"/>
    <property type="match status" value="1"/>
</dbReference>
<evidence type="ECO:0000313" key="5">
    <source>
        <dbReference type="EMBL" id="GAA5228869.1"/>
    </source>
</evidence>
<name>A0ABP9TQ60_9MICC</name>
<keyword evidence="1" id="KW-0805">Transcription regulation</keyword>
<sequence>MKPDTNAQRLDPIERAHLRDPQDLSHTIHRYPPQAEFTDFIGRFWFPVWSVPSGARAVQRVLQYPVCLVVVTAEYSRFYGVVSGLSTTALAGDGWAAGVMLTAAGGHRLTGRSVDEFTDRHVDLSQVLPSNGAQLTAEIRRLMAEHPAAEDSHRAVMAVYEKALRGFLPIDEEGHLVNEIVGYVESNPEVLRVAGICAHFGLSERTVQRLVRRRLGLTPKWLIQRRRLHEAAERLRESPASTAELAILLGYADQAHFIRDFKKVTALTPGQFSAQSRG</sequence>
<dbReference type="PANTHER" id="PTHR46796:SF13">
    <property type="entry name" value="HTH-TYPE TRANSCRIPTIONAL ACTIVATOR RHAS"/>
    <property type="match status" value="1"/>
</dbReference>
<dbReference type="Gene3D" id="1.10.10.60">
    <property type="entry name" value="Homeodomain-like"/>
    <property type="match status" value="1"/>
</dbReference>
<keyword evidence="2" id="KW-0238">DNA-binding</keyword>